<dbReference type="Proteomes" id="UP000321830">
    <property type="component" value="Unassembled WGS sequence"/>
</dbReference>
<reference evidence="2 3" key="1">
    <citation type="submission" date="2019-07" db="EMBL/GenBank/DDBJ databases">
        <title>Whole genome shotgun sequence of Enterococcus villorum NBRC 100699.</title>
        <authorList>
            <person name="Hosoyama A."/>
            <person name="Uohara A."/>
            <person name="Ohji S."/>
            <person name="Ichikawa N."/>
        </authorList>
    </citation>
    <scope>NUCLEOTIDE SEQUENCE [LARGE SCALE GENOMIC DNA]</scope>
    <source>
        <strain evidence="2 3">NBRC 100699</strain>
    </source>
</reference>
<protein>
    <submittedName>
        <fullName evidence="2">Uncharacterized protein</fullName>
    </submittedName>
</protein>
<name>A0A511IYW5_9ENTE</name>
<evidence type="ECO:0000256" key="1">
    <source>
        <dbReference type="SAM" id="MobiDB-lite"/>
    </source>
</evidence>
<accession>A0A511IYW5</accession>
<organism evidence="2 3">
    <name type="scientific">Enterococcus villorum</name>
    <dbReference type="NCBI Taxonomy" id="112904"/>
    <lineage>
        <taxon>Bacteria</taxon>
        <taxon>Bacillati</taxon>
        <taxon>Bacillota</taxon>
        <taxon>Bacilli</taxon>
        <taxon>Lactobacillales</taxon>
        <taxon>Enterococcaceae</taxon>
        <taxon>Enterococcus</taxon>
    </lineage>
</organism>
<dbReference type="AlphaFoldDB" id="A0A511IYW5"/>
<comment type="caution">
    <text evidence="2">The sequence shown here is derived from an EMBL/GenBank/DDBJ whole genome shotgun (WGS) entry which is preliminary data.</text>
</comment>
<feature type="compositionally biased region" description="Basic residues" evidence="1">
    <location>
        <begin position="95"/>
        <end position="104"/>
    </location>
</feature>
<dbReference type="EMBL" id="BJWF01000001">
    <property type="protein sequence ID" value="GEL90915.1"/>
    <property type="molecule type" value="Genomic_DNA"/>
</dbReference>
<evidence type="ECO:0000313" key="3">
    <source>
        <dbReference type="Proteomes" id="UP000321830"/>
    </source>
</evidence>
<gene>
    <name evidence="2" type="ORF">EVI01_02520</name>
</gene>
<sequence>MFLCYQSKRYKIKLLYYISMDQFFFFTKVPEAINIIMDGGTIQIAEEKGEDTAKKWHPDLSSLSQNISSAKSKAKEKTQINQNMDFPKTTNTKLYKSRKYREKR</sequence>
<evidence type="ECO:0000313" key="2">
    <source>
        <dbReference type="EMBL" id="GEL90915.1"/>
    </source>
</evidence>
<feature type="compositionally biased region" description="Polar residues" evidence="1">
    <location>
        <begin position="79"/>
        <end position="94"/>
    </location>
</feature>
<feature type="region of interest" description="Disordered" evidence="1">
    <location>
        <begin position="67"/>
        <end position="104"/>
    </location>
</feature>
<proteinExistence type="predicted"/>